<protein>
    <recommendedName>
        <fullName evidence="3">Thrombospondin type 3 repeat-containing protein</fullName>
    </recommendedName>
</protein>
<dbReference type="InterPro" id="IPR025667">
    <property type="entry name" value="SprB_repeat"/>
</dbReference>
<dbReference type="Proteomes" id="UP001059209">
    <property type="component" value="Chromosome"/>
</dbReference>
<dbReference type="Gene3D" id="4.10.1080.10">
    <property type="entry name" value="TSP type-3 repeat"/>
    <property type="match status" value="1"/>
</dbReference>
<proteinExistence type="predicted"/>
<keyword evidence="2" id="KW-1185">Reference proteome</keyword>
<gene>
    <name evidence="1" type="ORF">NYZ99_12630</name>
</gene>
<evidence type="ECO:0008006" key="3">
    <source>
        <dbReference type="Google" id="ProtNLM"/>
    </source>
</evidence>
<organism evidence="1 2">
    <name type="scientific">Maribacter litopenaei</name>
    <dbReference type="NCBI Taxonomy" id="2976127"/>
    <lineage>
        <taxon>Bacteria</taxon>
        <taxon>Pseudomonadati</taxon>
        <taxon>Bacteroidota</taxon>
        <taxon>Flavobacteriia</taxon>
        <taxon>Flavobacteriales</taxon>
        <taxon>Flavobacteriaceae</taxon>
        <taxon>Maribacter</taxon>
    </lineage>
</organism>
<reference evidence="1" key="1">
    <citation type="submission" date="2022-09" db="EMBL/GenBank/DDBJ databases">
        <title>Maribacter litopenaei sp. nov., isolated from the intestinal tract of the Pacific White Shrimp, Litopenaeus vannamei.</title>
        <authorList>
            <person name="Kim S.Y."/>
            <person name="Hwang C.Y."/>
        </authorList>
    </citation>
    <scope>NUCLEOTIDE SEQUENCE</scope>
    <source>
        <strain evidence="1">HL-LV01</strain>
    </source>
</reference>
<sequence length="896" mass="95765">MTCSIDQDVLTTNHETEDGVATVNPKGGTGEYTYLWDNGEKTQTATKLTYGMHWVTVTDSNGCETSCQVDIAKELYCWTNLIQNVSVKGGSDGAARAMGNGGYAPYTFKWDDGSTEQTNNTLKAGVHYVTITDAVGATSRCSVTIEEPNETNCSQLICSIEQDVLTMHHETEDGVATVYVKGGTGQYTYLWDNGETTQQATTLTYGMHSVTVTDINGCETTCRIDIAKELYCWINLYGNVTVRGGSDGSAKVHGNGGYRPFTYRWDDGTTDRLNTNLKAGTHYVTITDATGATSRCSITITEPGQEICDGVDNDGDGDIDEGFDQDGDGIADCYDDCDDTIDTDQDGVPDCRDACPGFDDTLDSDGDGTPDGCDIEVCDGVDNDGDGEIDEGFDKDGDGTADCYDDCDDTIDTDQDGVPDCKDICPGFDDTMDSDGDGTPDGCDIEVCDGVDNDGDGDIDEGFDKDGDGIADCFDECDDSIDTDQDGVPDCKDICPGFDDTMDSDGDGIPDGCDIEVCDGVDNDGDGDIDEGFDKDGDGIADCFDECDDSIDTDQDGVPDCKDICPGFDDTMDSDGDGIPDGCDDCDDRDDDQDGVPNCVDVCEGFDDNLDSDGDGTPDGCDDCDDLDDDGDGVRNCEDVCPDGDDMADSDGDGIPDACDEEVCDGVDNDGDGDIDEGLNCDPGSIDQCETAFARSSDENVWTCFLDIPNINANRWGWINEFPSIDGVYEMDLYAAAGQCDISKGALVGSVQVVYSGGSVSVTVSTLGGYKMTEAQLYVGSNAVPAKPNNGNLTVAPGDYPYEDNISGDFVTHTFPDVSAGDMDSFYVILHAEVCPMDDVAKYQAPTLELSGYPVPFKEDFTLVVISPREMKSELSLYDGIGKRVRDFWKLLPEKR</sequence>
<evidence type="ECO:0000313" key="1">
    <source>
        <dbReference type="EMBL" id="UWX53941.1"/>
    </source>
</evidence>
<dbReference type="Gene3D" id="2.60.40.740">
    <property type="match status" value="3"/>
</dbReference>
<dbReference type="Pfam" id="PF13573">
    <property type="entry name" value="SprB"/>
    <property type="match status" value="2"/>
</dbReference>
<evidence type="ECO:0000313" key="2">
    <source>
        <dbReference type="Proteomes" id="UP001059209"/>
    </source>
</evidence>
<accession>A0ABY5Y7J1</accession>
<dbReference type="SUPFAM" id="SSF103647">
    <property type="entry name" value="TSP type-3 repeat"/>
    <property type="match status" value="2"/>
</dbReference>
<name>A0ABY5Y7J1_9FLAO</name>
<dbReference type="RefSeq" id="WP_260571501.1">
    <property type="nucleotide sequence ID" value="NZ_CP104205.1"/>
</dbReference>
<dbReference type="InterPro" id="IPR028974">
    <property type="entry name" value="TSP_type-3_rpt"/>
</dbReference>
<dbReference type="EMBL" id="CP104205">
    <property type="protein sequence ID" value="UWX53941.1"/>
    <property type="molecule type" value="Genomic_DNA"/>
</dbReference>